<protein>
    <submittedName>
        <fullName evidence="2">Gag-pol polyprotein</fullName>
    </submittedName>
</protein>
<evidence type="ECO:0000313" key="2">
    <source>
        <dbReference type="EMBL" id="PNX61488.1"/>
    </source>
</evidence>
<dbReference type="Proteomes" id="UP000236291">
    <property type="component" value="Unassembled WGS sequence"/>
</dbReference>
<accession>A0A2K3K5C8</accession>
<name>A0A2K3K5C8_TRIPR</name>
<evidence type="ECO:0000259" key="1">
    <source>
        <dbReference type="Pfam" id="PF07727"/>
    </source>
</evidence>
<reference evidence="2 3" key="2">
    <citation type="journal article" date="2017" name="Front. Plant Sci.">
        <title>Gene Classification and Mining of Molecular Markers Useful in Red Clover (Trifolium pratense) Breeding.</title>
        <authorList>
            <person name="Istvanek J."/>
            <person name="Dluhosova J."/>
            <person name="Dluhos P."/>
            <person name="Patkova L."/>
            <person name="Nedelnik J."/>
            <person name="Repkova J."/>
        </authorList>
    </citation>
    <scope>NUCLEOTIDE SEQUENCE [LARGE SCALE GENOMIC DNA]</scope>
    <source>
        <strain evidence="3">cv. Tatra</strain>
        <tissue evidence="2">Young leaves</tissue>
    </source>
</reference>
<organism evidence="2 3">
    <name type="scientific">Trifolium pratense</name>
    <name type="common">Red clover</name>
    <dbReference type="NCBI Taxonomy" id="57577"/>
    <lineage>
        <taxon>Eukaryota</taxon>
        <taxon>Viridiplantae</taxon>
        <taxon>Streptophyta</taxon>
        <taxon>Embryophyta</taxon>
        <taxon>Tracheophyta</taxon>
        <taxon>Spermatophyta</taxon>
        <taxon>Magnoliopsida</taxon>
        <taxon>eudicotyledons</taxon>
        <taxon>Gunneridae</taxon>
        <taxon>Pentapetalae</taxon>
        <taxon>rosids</taxon>
        <taxon>fabids</taxon>
        <taxon>Fabales</taxon>
        <taxon>Fabaceae</taxon>
        <taxon>Papilionoideae</taxon>
        <taxon>50 kb inversion clade</taxon>
        <taxon>NPAAA clade</taxon>
        <taxon>Hologalegina</taxon>
        <taxon>IRL clade</taxon>
        <taxon>Trifolieae</taxon>
        <taxon>Trifolium</taxon>
    </lineage>
</organism>
<sequence>VEGLDFDETFAPVARLESIRLLLGIACIFKFKLYQMDVKSTFLNGYLHEEVYVEQSKGFVDPANPDHVYKLKKALYGLKQAPRACQSLK</sequence>
<feature type="non-terminal residue" evidence="2">
    <location>
        <position position="1"/>
    </location>
</feature>
<feature type="domain" description="Reverse transcriptase Ty1/copia-type" evidence="1">
    <location>
        <begin position="2"/>
        <end position="84"/>
    </location>
</feature>
<dbReference type="STRING" id="57577.A0A2K3K5C8"/>
<dbReference type="EMBL" id="ASHM01142083">
    <property type="protein sequence ID" value="PNX61488.1"/>
    <property type="molecule type" value="Genomic_DNA"/>
</dbReference>
<dbReference type="Pfam" id="PF07727">
    <property type="entry name" value="RVT_2"/>
    <property type="match status" value="1"/>
</dbReference>
<evidence type="ECO:0000313" key="3">
    <source>
        <dbReference type="Proteomes" id="UP000236291"/>
    </source>
</evidence>
<comment type="caution">
    <text evidence="2">The sequence shown here is derived from an EMBL/GenBank/DDBJ whole genome shotgun (WGS) entry which is preliminary data.</text>
</comment>
<gene>
    <name evidence="2" type="ORF">L195_g060692</name>
</gene>
<proteinExistence type="predicted"/>
<dbReference type="InterPro" id="IPR013103">
    <property type="entry name" value="RVT_2"/>
</dbReference>
<dbReference type="AlphaFoldDB" id="A0A2K3K5C8"/>
<dbReference type="SUPFAM" id="SSF56672">
    <property type="entry name" value="DNA/RNA polymerases"/>
    <property type="match status" value="1"/>
</dbReference>
<dbReference type="InterPro" id="IPR043502">
    <property type="entry name" value="DNA/RNA_pol_sf"/>
</dbReference>
<reference evidence="2 3" key="1">
    <citation type="journal article" date="2014" name="Am. J. Bot.">
        <title>Genome assembly and annotation for red clover (Trifolium pratense; Fabaceae).</title>
        <authorList>
            <person name="Istvanek J."/>
            <person name="Jaros M."/>
            <person name="Krenek A."/>
            <person name="Repkova J."/>
        </authorList>
    </citation>
    <scope>NUCLEOTIDE SEQUENCE [LARGE SCALE GENOMIC DNA]</scope>
    <source>
        <strain evidence="3">cv. Tatra</strain>
        <tissue evidence="2">Young leaves</tissue>
    </source>
</reference>